<dbReference type="Proteomes" id="UP001597427">
    <property type="component" value="Unassembled WGS sequence"/>
</dbReference>
<evidence type="ECO:0000313" key="2">
    <source>
        <dbReference type="Proteomes" id="UP001597427"/>
    </source>
</evidence>
<comment type="caution">
    <text evidence="1">The sequence shown here is derived from an EMBL/GenBank/DDBJ whole genome shotgun (WGS) entry which is preliminary data.</text>
</comment>
<proteinExistence type="predicted"/>
<sequence>MIYNQQFYQIETQMEQLTTTLINSSFFQEYLSSKRKLTQSDEVRQLQASFLESKRSFEEIEQYGNYAPDFKQKRRELRQAKRALDLHDEVSEFRFQETQLQTILDEICVSLAETISSDIKVDAGSPFFTGHSGCGGSCHAS</sequence>
<dbReference type="EMBL" id="JBHUMO010000023">
    <property type="protein sequence ID" value="MFD2728518.1"/>
    <property type="molecule type" value="Genomic_DNA"/>
</dbReference>
<reference evidence="2" key="1">
    <citation type="journal article" date="2019" name="Int. J. Syst. Evol. Microbiol.">
        <title>The Global Catalogue of Microorganisms (GCM) 10K type strain sequencing project: providing services to taxonomists for standard genome sequencing and annotation.</title>
        <authorList>
            <consortium name="The Broad Institute Genomics Platform"/>
            <consortium name="The Broad Institute Genome Sequencing Center for Infectious Disease"/>
            <person name="Wu L."/>
            <person name="Ma J."/>
        </authorList>
    </citation>
    <scope>NUCLEOTIDE SEQUENCE [LARGE SCALE GENOMIC DNA]</scope>
    <source>
        <strain evidence="2">TISTR 932</strain>
    </source>
</reference>
<dbReference type="InterPro" id="IPR010368">
    <property type="entry name" value="Com_YlbF"/>
</dbReference>
<protein>
    <submittedName>
        <fullName evidence="1">YlbF family regulator</fullName>
    </submittedName>
</protein>
<organism evidence="1 2">
    <name type="scientific">Enterococcus camelliae</name>
    <dbReference type="NCBI Taxonomy" id="453959"/>
    <lineage>
        <taxon>Bacteria</taxon>
        <taxon>Bacillati</taxon>
        <taxon>Bacillota</taxon>
        <taxon>Bacilli</taxon>
        <taxon>Lactobacillales</taxon>
        <taxon>Enterococcaceae</taxon>
        <taxon>Enterococcus</taxon>
    </lineage>
</organism>
<gene>
    <name evidence="1" type="ORF">ACFSR0_03615</name>
</gene>
<dbReference type="InterPro" id="IPR023378">
    <property type="entry name" value="YheA/YmcA-like_dom_sf"/>
</dbReference>
<evidence type="ECO:0000313" key="1">
    <source>
        <dbReference type="EMBL" id="MFD2728518.1"/>
    </source>
</evidence>
<dbReference type="Pfam" id="PF06133">
    <property type="entry name" value="Com_YlbF"/>
    <property type="match status" value="1"/>
</dbReference>
<dbReference type="PANTHER" id="PTHR38448">
    <property type="entry name" value="REGULATORY PROTEIN YLBF-RELATED"/>
    <property type="match status" value="1"/>
</dbReference>
<name>A0ABW5THC4_9ENTE</name>
<dbReference type="PANTHER" id="PTHR38448:SF2">
    <property type="entry name" value="REGULATORY PROTEIN YLBF"/>
    <property type="match status" value="1"/>
</dbReference>
<dbReference type="InterPro" id="IPR052767">
    <property type="entry name" value="Bact_com_dev_regulator"/>
</dbReference>
<dbReference type="Gene3D" id="1.20.1500.10">
    <property type="entry name" value="YheA/YmcA-like"/>
    <property type="match status" value="1"/>
</dbReference>
<accession>A0ABW5THC4</accession>
<dbReference type="RefSeq" id="WP_379980000.1">
    <property type="nucleotide sequence ID" value="NZ_JBHUMO010000023.1"/>
</dbReference>
<keyword evidence="2" id="KW-1185">Reference proteome</keyword>
<dbReference type="SUPFAM" id="SSF158622">
    <property type="entry name" value="YheA/YmcA-like"/>
    <property type="match status" value="1"/>
</dbReference>